<keyword evidence="1" id="KW-0812">Transmembrane</keyword>
<dbReference type="Proteomes" id="UP000005798">
    <property type="component" value="Unassembled WGS sequence"/>
</dbReference>
<reference evidence="2" key="2">
    <citation type="submission" date="2014-06" db="EMBL/GenBank/DDBJ databases">
        <title>Draft genome sequence of Clostridium ramosum(DSM 1402).</title>
        <authorList>
            <person name="Sudarsanam P."/>
            <person name="Ley R."/>
            <person name="Guruge J."/>
            <person name="Turnbaugh P.J."/>
            <person name="Mahowald M."/>
            <person name="Liep D."/>
            <person name="Gordon J."/>
        </authorList>
    </citation>
    <scope>NUCLEOTIDE SEQUENCE</scope>
    <source>
        <strain evidence="2">DSM 1402</strain>
    </source>
</reference>
<organism evidence="2 3">
    <name type="scientific">Thomasclavelia ramosa DSM 1402</name>
    <dbReference type="NCBI Taxonomy" id="445974"/>
    <lineage>
        <taxon>Bacteria</taxon>
        <taxon>Bacillati</taxon>
        <taxon>Bacillota</taxon>
        <taxon>Erysipelotrichia</taxon>
        <taxon>Erysipelotrichales</taxon>
        <taxon>Coprobacillaceae</taxon>
        <taxon>Thomasclavelia</taxon>
    </lineage>
</organism>
<name>B0N7L3_9FIRM</name>
<keyword evidence="1" id="KW-1133">Transmembrane helix</keyword>
<reference evidence="2" key="1">
    <citation type="submission" date="2007-11" db="EMBL/GenBank/DDBJ databases">
        <authorList>
            <person name="Fulton L."/>
            <person name="Clifton S."/>
            <person name="Fulton B."/>
            <person name="Xu J."/>
            <person name="Minx P."/>
            <person name="Pepin K.H."/>
            <person name="Johnson M."/>
            <person name="Thiruvilangam P."/>
            <person name="Bhonagiri V."/>
            <person name="Nash W.E."/>
            <person name="Mardis E.R."/>
            <person name="Wilson R.K."/>
        </authorList>
    </citation>
    <scope>NUCLEOTIDE SEQUENCE [LARGE SCALE GENOMIC DNA]</scope>
    <source>
        <strain evidence="2">DSM 1402</strain>
    </source>
</reference>
<evidence type="ECO:0000256" key="1">
    <source>
        <dbReference type="SAM" id="Phobius"/>
    </source>
</evidence>
<evidence type="ECO:0000313" key="2">
    <source>
        <dbReference type="EMBL" id="EDS17801.1"/>
    </source>
</evidence>
<comment type="caution">
    <text evidence="2">The sequence shown here is derived from an EMBL/GenBank/DDBJ whole genome shotgun (WGS) entry which is preliminary data.</text>
</comment>
<accession>B0N7L3</accession>
<dbReference type="EMBL" id="ABFX02000008">
    <property type="protein sequence ID" value="EDS17801.1"/>
    <property type="molecule type" value="Genomic_DNA"/>
</dbReference>
<evidence type="ECO:0000313" key="3">
    <source>
        <dbReference type="Proteomes" id="UP000005798"/>
    </source>
</evidence>
<keyword evidence="3" id="KW-1185">Reference proteome</keyword>
<dbReference type="InterPro" id="IPR024008">
    <property type="entry name" value="BsaA"/>
</dbReference>
<dbReference type="HOGENOM" id="CLU_102868_0_0_9"/>
<sequence length="222" mass="24721">MELNGGEDKVKFLKIKKTKVALIFASVCLIVAIGYTSAYYNSTVNVENKMATQEPEIELIEKFNQDSQFLPGETVDKKVKFANSGEIDALIRVSYSQSWINQNGDFVNGDVDSVEKKWTSAWQDEWVDGNDGYFYYTKVLKANTTTNIILDSLVLSEQVSNDTHAVDYSGIIYQITFNLESCKATTEGAQSTFGKTAAISGNNVTWSDYKGNSNQQKSGEDF</sequence>
<dbReference type="NCBIfam" id="TIGR04090">
    <property type="entry name" value="exp_by_SipW_IV"/>
    <property type="match status" value="1"/>
</dbReference>
<proteinExistence type="predicted"/>
<evidence type="ECO:0008006" key="4">
    <source>
        <dbReference type="Google" id="ProtNLM"/>
    </source>
</evidence>
<keyword evidence="1" id="KW-0472">Membrane</keyword>
<dbReference type="AlphaFoldDB" id="B0N7L3"/>
<gene>
    <name evidence="2" type="ORF">CLORAM_02596</name>
</gene>
<protein>
    <recommendedName>
        <fullName evidence="4">Alternate signal-mediated exported protein, CPF_0494 family</fullName>
    </recommendedName>
</protein>
<feature type="transmembrane region" description="Helical" evidence="1">
    <location>
        <begin position="20"/>
        <end position="40"/>
    </location>
</feature>